<sequence length="349" mass="36860">MALAFLVPGRLDQLTGGYLYDWHVVDGLRARGRAVDVVELPGRYPDVDADTRHAAANALAGTTDGSTVVIDGLALPGLADALPAHTGRLKLVGFIHHPLSLETGLSPAGARHYAQLESDLWPLLKGAICPSENTAQAVRASGLPPDHVAVVAPGTARPSYFRLPKGEGPVQLLAVGTITPRKGHLLLVDALASLRDLAWQLTCIGSLDRDPAAAFALRQRIAQHGLGDRITLLGEQSPDQLAQAYQHAHVFVLPSYHEGYGMVFAEALAHGLPVISTTAGAIASTVPAHASLLVPPGDEAALREALQQMVMDDALRARLTAGAVEVADTLPDWDTAVDRWVAALDQVTR</sequence>
<dbReference type="PANTHER" id="PTHR12526">
    <property type="entry name" value="GLYCOSYLTRANSFERASE"/>
    <property type="match status" value="1"/>
</dbReference>
<dbReference type="Pfam" id="PF00534">
    <property type="entry name" value="Glycos_transf_1"/>
    <property type="match status" value="1"/>
</dbReference>
<evidence type="ECO:0000256" key="2">
    <source>
        <dbReference type="ARBA" id="ARBA00022679"/>
    </source>
</evidence>
<protein>
    <submittedName>
        <fullName evidence="4">Glycosyltransferase family 1 protein</fullName>
    </submittedName>
</protein>
<dbReference type="Gene3D" id="3.40.50.2000">
    <property type="entry name" value="Glycogen Phosphorylase B"/>
    <property type="match status" value="2"/>
</dbReference>
<feature type="domain" description="Glycosyl transferase family 1" evidence="3">
    <location>
        <begin position="163"/>
        <end position="322"/>
    </location>
</feature>
<reference evidence="4 5" key="1">
    <citation type="submission" date="2018-12" db="EMBL/GenBank/DDBJ databases">
        <title>The whole draft genome of Aquabacterium sp. SJQ9.</title>
        <authorList>
            <person name="Sun L."/>
            <person name="Gao X."/>
            <person name="Chen W."/>
            <person name="Huang K."/>
        </authorList>
    </citation>
    <scope>NUCLEOTIDE SEQUENCE [LARGE SCALE GENOMIC DNA]</scope>
    <source>
        <strain evidence="4 5">SJQ9</strain>
    </source>
</reference>
<name>A0A426VCA6_9BURK</name>
<proteinExistence type="predicted"/>
<evidence type="ECO:0000256" key="1">
    <source>
        <dbReference type="ARBA" id="ARBA00022676"/>
    </source>
</evidence>
<evidence type="ECO:0000259" key="3">
    <source>
        <dbReference type="Pfam" id="PF00534"/>
    </source>
</evidence>
<dbReference type="OrthoDB" id="570545at2"/>
<dbReference type="PANTHER" id="PTHR12526:SF510">
    <property type="entry name" value="D-INOSITOL 3-PHOSPHATE GLYCOSYLTRANSFERASE"/>
    <property type="match status" value="1"/>
</dbReference>
<evidence type="ECO:0000313" key="4">
    <source>
        <dbReference type="EMBL" id="RRS04511.1"/>
    </source>
</evidence>
<dbReference type="AlphaFoldDB" id="A0A426VCA6"/>
<dbReference type="RefSeq" id="WP_125242885.1">
    <property type="nucleotide sequence ID" value="NZ_RSED01000006.1"/>
</dbReference>
<comment type="caution">
    <text evidence="4">The sequence shown here is derived from an EMBL/GenBank/DDBJ whole genome shotgun (WGS) entry which is preliminary data.</text>
</comment>
<dbReference type="EMBL" id="RSED01000006">
    <property type="protein sequence ID" value="RRS04511.1"/>
    <property type="molecule type" value="Genomic_DNA"/>
</dbReference>
<keyword evidence="1" id="KW-0328">Glycosyltransferase</keyword>
<gene>
    <name evidence="4" type="ORF">EIP75_08755</name>
</gene>
<organism evidence="4 5">
    <name type="scientific">Aquabacterium soli</name>
    <dbReference type="NCBI Taxonomy" id="2493092"/>
    <lineage>
        <taxon>Bacteria</taxon>
        <taxon>Pseudomonadati</taxon>
        <taxon>Pseudomonadota</taxon>
        <taxon>Betaproteobacteria</taxon>
        <taxon>Burkholderiales</taxon>
        <taxon>Aquabacterium</taxon>
    </lineage>
</organism>
<dbReference type="InterPro" id="IPR001296">
    <property type="entry name" value="Glyco_trans_1"/>
</dbReference>
<dbReference type="CDD" id="cd03801">
    <property type="entry name" value="GT4_PimA-like"/>
    <property type="match status" value="1"/>
</dbReference>
<dbReference type="Proteomes" id="UP000269265">
    <property type="component" value="Unassembled WGS sequence"/>
</dbReference>
<dbReference type="GO" id="GO:0016757">
    <property type="term" value="F:glycosyltransferase activity"/>
    <property type="evidence" value="ECO:0007669"/>
    <property type="project" value="UniProtKB-KW"/>
</dbReference>
<accession>A0A426VCA6</accession>
<evidence type="ECO:0000313" key="5">
    <source>
        <dbReference type="Proteomes" id="UP000269265"/>
    </source>
</evidence>
<dbReference type="SUPFAM" id="SSF53756">
    <property type="entry name" value="UDP-Glycosyltransferase/glycogen phosphorylase"/>
    <property type="match status" value="1"/>
</dbReference>
<keyword evidence="2 4" id="KW-0808">Transferase</keyword>
<keyword evidence="5" id="KW-1185">Reference proteome</keyword>